<sequence length="103" mass="11590">MIASASTVSLPKVFAARVQHGRAEPNHCHCLLPLSMLFGYQKLSNFPRLRKSLRRGGRVFRDISKARLVPWAAREDDTDLSVDTLESIYIGQVPARCLIQAIR</sequence>
<reference evidence="1 2" key="1">
    <citation type="submission" date="2016-02" db="EMBL/GenBank/DDBJ databases">
        <title>Genome analysis of coral dinoflagellate symbionts highlights evolutionary adaptations to a symbiotic lifestyle.</title>
        <authorList>
            <person name="Aranda M."/>
            <person name="Li Y."/>
            <person name="Liew Y.J."/>
            <person name="Baumgarten S."/>
            <person name="Simakov O."/>
            <person name="Wilson M."/>
            <person name="Piel J."/>
            <person name="Ashoor H."/>
            <person name="Bougouffa S."/>
            <person name="Bajic V.B."/>
            <person name="Ryu T."/>
            <person name="Ravasi T."/>
            <person name="Bayer T."/>
            <person name="Micklem G."/>
            <person name="Kim H."/>
            <person name="Bhak J."/>
            <person name="Lajeunesse T.C."/>
            <person name="Voolstra C.R."/>
        </authorList>
    </citation>
    <scope>NUCLEOTIDE SEQUENCE [LARGE SCALE GENOMIC DNA]</scope>
    <source>
        <strain evidence="1 2">CCMP2467</strain>
    </source>
</reference>
<comment type="caution">
    <text evidence="1">The sequence shown here is derived from an EMBL/GenBank/DDBJ whole genome shotgun (WGS) entry which is preliminary data.</text>
</comment>
<proteinExistence type="predicted"/>
<dbReference type="EMBL" id="LSRX01000136">
    <property type="protein sequence ID" value="OLQ07563.1"/>
    <property type="molecule type" value="Genomic_DNA"/>
</dbReference>
<gene>
    <name evidence="1" type="ORF">AK812_SmicGene8999</name>
</gene>
<evidence type="ECO:0000313" key="1">
    <source>
        <dbReference type="EMBL" id="OLQ07563.1"/>
    </source>
</evidence>
<dbReference type="AlphaFoldDB" id="A0A1Q9EJE1"/>
<accession>A0A1Q9EJE1</accession>
<dbReference type="Proteomes" id="UP000186817">
    <property type="component" value="Unassembled WGS sequence"/>
</dbReference>
<evidence type="ECO:0000313" key="2">
    <source>
        <dbReference type="Proteomes" id="UP000186817"/>
    </source>
</evidence>
<keyword evidence="2" id="KW-1185">Reference proteome</keyword>
<protein>
    <submittedName>
        <fullName evidence="1">Uncharacterized protein</fullName>
    </submittedName>
</protein>
<organism evidence="1 2">
    <name type="scientific">Symbiodinium microadriaticum</name>
    <name type="common">Dinoflagellate</name>
    <name type="synonym">Zooxanthella microadriatica</name>
    <dbReference type="NCBI Taxonomy" id="2951"/>
    <lineage>
        <taxon>Eukaryota</taxon>
        <taxon>Sar</taxon>
        <taxon>Alveolata</taxon>
        <taxon>Dinophyceae</taxon>
        <taxon>Suessiales</taxon>
        <taxon>Symbiodiniaceae</taxon>
        <taxon>Symbiodinium</taxon>
    </lineage>
</organism>
<name>A0A1Q9EJE1_SYMMI</name>